<dbReference type="InterPro" id="IPR018356">
    <property type="entry name" value="Tscrpt_reg_HTH_DeoR_CS"/>
</dbReference>
<dbReference type="InterPro" id="IPR014036">
    <property type="entry name" value="DeoR-like_C"/>
</dbReference>
<dbReference type="PROSITE" id="PS00894">
    <property type="entry name" value="HTH_DEOR_1"/>
    <property type="match status" value="1"/>
</dbReference>
<dbReference type="Gene3D" id="3.40.50.1360">
    <property type="match status" value="1"/>
</dbReference>
<dbReference type="RefSeq" id="WP_291495340.1">
    <property type="nucleotide sequence ID" value="NZ_JBHTEF010000001.1"/>
</dbReference>
<dbReference type="InterPro" id="IPR011991">
    <property type="entry name" value="ArsR-like_HTH"/>
</dbReference>
<dbReference type="CDD" id="cd00090">
    <property type="entry name" value="HTH_ARSR"/>
    <property type="match status" value="1"/>
</dbReference>
<evidence type="ECO:0000313" key="5">
    <source>
        <dbReference type="EMBL" id="MFC7580014.1"/>
    </source>
</evidence>
<dbReference type="Pfam" id="PF08220">
    <property type="entry name" value="HTH_DeoR"/>
    <property type="match status" value="1"/>
</dbReference>
<dbReference type="SMART" id="SM00420">
    <property type="entry name" value="HTH_DEOR"/>
    <property type="match status" value="1"/>
</dbReference>
<dbReference type="SUPFAM" id="SSF46785">
    <property type="entry name" value="Winged helix' DNA-binding domain"/>
    <property type="match status" value="1"/>
</dbReference>
<dbReference type="Pfam" id="PF00455">
    <property type="entry name" value="DeoRC"/>
    <property type="match status" value="1"/>
</dbReference>
<comment type="caution">
    <text evidence="5">The sequence shown here is derived from an EMBL/GenBank/DDBJ whole genome shotgun (WGS) entry which is preliminary data.</text>
</comment>
<dbReference type="PRINTS" id="PR00033">
    <property type="entry name" value="HTHASNC"/>
</dbReference>
<keyword evidence="3" id="KW-0804">Transcription</keyword>
<dbReference type="EMBL" id="JBHTEF010000001">
    <property type="protein sequence ID" value="MFC7580014.1"/>
    <property type="molecule type" value="Genomic_DNA"/>
</dbReference>
<dbReference type="InterPro" id="IPR001034">
    <property type="entry name" value="DeoR_HTH"/>
</dbReference>
<evidence type="ECO:0000256" key="2">
    <source>
        <dbReference type="ARBA" id="ARBA00023125"/>
    </source>
</evidence>
<dbReference type="GO" id="GO:0003677">
    <property type="term" value="F:DNA binding"/>
    <property type="evidence" value="ECO:0007669"/>
    <property type="project" value="UniProtKB-KW"/>
</dbReference>
<dbReference type="Gene3D" id="1.10.10.10">
    <property type="entry name" value="Winged helix-like DNA-binding domain superfamily/Winged helix DNA-binding domain"/>
    <property type="match status" value="1"/>
</dbReference>
<gene>
    <name evidence="5" type="ORF">ACFQWG_02070</name>
</gene>
<name>A0ABW2SJP0_9ACTO</name>
<feature type="domain" description="HTH deoR-type" evidence="4">
    <location>
        <begin position="2"/>
        <end position="57"/>
    </location>
</feature>
<dbReference type="InterPro" id="IPR036390">
    <property type="entry name" value="WH_DNA-bd_sf"/>
</dbReference>
<reference evidence="6" key="1">
    <citation type="journal article" date="2019" name="Int. J. Syst. Evol. Microbiol.">
        <title>The Global Catalogue of Microorganisms (GCM) 10K type strain sequencing project: providing services to taxonomists for standard genome sequencing and annotation.</title>
        <authorList>
            <consortium name="The Broad Institute Genomics Platform"/>
            <consortium name="The Broad Institute Genome Sequencing Center for Infectious Disease"/>
            <person name="Wu L."/>
            <person name="Ma J."/>
        </authorList>
    </citation>
    <scope>NUCLEOTIDE SEQUENCE [LARGE SCALE GENOMIC DNA]</scope>
    <source>
        <strain evidence="6">CCUG 56698</strain>
    </source>
</reference>
<dbReference type="PANTHER" id="PTHR30363">
    <property type="entry name" value="HTH-TYPE TRANSCRIPTIONAL REGULATOR SRLR-RELATED"/>
    <property type="match status" value="1"/>
</dbReference>
<dbReference type="Proteomes" id="UP001596527">
    <property type="component" value="Unassembled WGS sequence"/>
</dbReference>
<dbReference type="InterPro" id="IPR037171">
    <property type="entry name" value="NagB/RpiA_transferase-like"/>
</dbReference>
<evidence type="ECO:0000259" key="4">
    <source>
        <dbReference type="PROSITE" id="PS51000"/>
    </source>
</evidence>
<dbReference type="SUPFAM" id="SSF100950">
    <property type="entry name" value="NagB/RpiA/CoA transferase-like"/>
    <property type="match status" value="1"/>
</dbReference>
<dbReference type="InterPro" id="IPR036388">
    <property type="entry name" value="WH-like_DNA-bd_sf"/>
</dbReference>
<evidence type="ECO:0000256" key="1">
    <source>
        <dbReference type="ARBA" id="ARBA00023015"/>
    </source>
</evidence>
<dbReference type="InterPro" id="IPR000485">
    <property type="entry name" value="AsnC-type_HTH_dom"/>
</dbReference>
<dbReference type="PANTHER" id="PTHR30363:SF44">
    <property type="entry name" value="AGA OPERON TRANSCRIPTIONAL REPRESSOR-RELATED"/>
    <property type="match status" value="1"/>
</dbReference>
<dbReference type="PROSITE" id="PS51000">
    <property type="entry name" value="HTH_DEOR_2"/>
    <property type="match status" value="1"/>
</dbReference>
<evidence type="ECO:0000256" key="3">
    <source>
        <dbReference type="ARBA" id="ARBA00023163"/>
    </source>
</evidence>
<keyword evidence="1" id="KW-0805">Transcription regulation</keyword>
<protein>
    <submittedName>
        <fullName evidence="5">DeoR/GlpR family DNA-binding transcription regulator</fullName>
    </submittedName>
</protein>
<evidence type="ECO:0000313" key="6">
    <source>
        <dbReference type="Proteomes" id="UP001596527"/>
    </source>
</evidence>
<accession>A0ABW2SJP0</accession>
<dbReference type="SMART" id="SM01134">
    <property type="entry name" value="DeoRC"/>
    <property type="match status" value="1"/>
</dbReference>
<dbReference type="InterPro" id="IPR050313">
    <property type="entry name" value="Carb_Metab_HTH_regulators"/>
</dbReference>
<keyword evidence="6" id="KW-1185">Reference proteome</keyword>
<sequence length="251" mass="26788">MRDKRDHAILALLQAEQAASVCELAEATGASPATIRRDLQRLDRAGLLRRTYGGATLLEGAEGDAPFLTVEARNREEKTRIAEAAAETIRDGHTIVLDIGTTTLQLARLLRGRRLTVITSNLAAVDVLQDDEKVHVVVLAGDYDPTYRSVSGHLTTETLRLLRADHAFLGVSGVSADGDLRDTTIAQIPIKQAMAAACDAVTVMADSSKFPGTGTGRVILPDVPTRVITNTAPPPGVSAAFARKKMEVMVV</sequence>
<proteinExistence type="predicted"/>
<organism evidence="5 6">
    <name type="scientific">Schaalia naturae</name>
    <dbReference type="NCBI Taxonomy" id="635203"/>
    <lineage>
        <taxon>Bacteria</taxon>
        <taxon>Bacillati</taxon>
        <taxon>Actinomycetota</taxon>
        <taxon>Actinomycetes</taxon>
        <taxon>Actinomycetales</taxon>
        <taxon>Actinomycetaceae</taxon>
        <taxon>Schaalia</taxon>
    </lineage>
</organism>
<dbReference type="PRINTS" id="PR00037">
    <property type="entry name" value="HTHLACR"/>
</dbReference>
<keyword evidence="2 5" id="KW-0238">DNA-binding</keyword>